<reference evidence="2 3" key="1">
    <citation type="submission" date="2017-03" db="EMBL/GenBank/DDBJ databases">
        <title>Genome of strain Rhizobium sp. CNPSo 668.</title>
        <authorList>
            <person name="Ribeiro R."/>
        </authorList>
    </citation>
    <scope>NUCLEOTIDE SEQUENCE [LARGE SCALE GENOMIC DNA]</scope>
    <source>
        <strain evidence="2 3">CNPSo 668</strain>
    </source>
</reference>
<dbReference type="Proteomes" id="UP000197269">
    <property type="component" value="Unassembled WGS sequence"/>
</dbReference>
<sequence length="93" mass="9657">MSVDDQHSKDHEKSSEVRQPEAGLIGRLLGTGTSALVNLAFLLSIAGLFVFLIVCFVPLGPEASKGTLLTGLLGFSTSCAAFAFGRNSTGAKD</sequence>
<name>A0A246DLB2_9HYPH</name>
<keyword evidence="1" id="KW-1133">Transmembrane helix</keyword>
<accession>A0A246DLB2</accession>
<comment type="caution">
    <text evidence="2">The sequence shown here is derived from an EMBL/GenBank/DDBJ whole genome shotgun (WGS) entry which is preliminary data.</text>
</comment>
<gene>
    <name evidence="2" type="ORF">B5E41_29100</name>
</gene>
<evidence type="ECO:0000256" key="1">
    <source>
        <dbReference type="SAM" id="Phobius"/>
    </source>
</evidence>
<evidence type="ECO:0000313" key="3">
    <source>
        <dbReference type="Proteomes" id="UP000197269"/>
    </source>
</evidence>
<feature type="transmembrane region" description="Helical" evidence="1">
    <location>
        <begin position="66"/>
        <end position="85"/>
    </location>
</feature>
<keyword evidence="1" id="KW-0812">Transmembrane</keyword>
<proteinExistence type="predicted"/>
<dbReference type="AlphaFoldDB" id="A0A246DLB2"/>
<evidence type="ECO:0000313" key="2">
    <source>
        <dbReference type="EMBL" id="OWO89986.1"/>
    </source>
</evidence>
<protein>
    <submittedName>
        <fullName evidence="2">Uncharacterized protein</fullName>
    </submittedName>
</protein>
<dbReference type="EMBL" id="MXPU01000032">
    <property type="protein sequence ID" value="OWO89986.1"/>
    <property type="molecule type" value="Genomic_DNA"/>
</dbReference>
<feature type="transmembrane region" description="Helical" evidence="1">
    <location>
        <begin position="35"/>
        <end position="60"/>
    </location>
</feature>
<dbReference type="RefSeq" id="WP_088397093.1">
    <property type="nucleotide sequence ID" value="NZ_MXPU01000032.1"/>
</dbReference>
<organism evidence="2 3">
    <name type="scientific">Rhizobium esperanzae</name>
    <dbReference type="NCBI Taxonomy" id="1967781"/>
    <lineage>
        <taxon>Bacteria</taxon>
        <taxon>Pseudomonadati</taxon>
        <taxon>Pseudomonadota</taxon>
        <taxon>Alphaproteobacteria</taxon>
        <taxon>Hyphomicrobiales</taxon>
        <taxon>Rhizobiaceae</taxon>
        <taxon>Rhizobium/Agrobacterium group</taxon>
        <taxon>Rhizobium</taxon>
    </lineage>
</organism>
<keyword evidence="1" id="KW-0472">Membrane</keyword>